<sequence>MKLIILDRDGVINEDSDEYVKTVGEWKPIAGSLQAIARLNRGGYRVVVATNQSGIARGMFDLETLSAMHKKMHNLANSSGAHIDAVFFCPHGPEDKCNCRKPKPGLFLEIKSRMGFDLQDVPCVGDSLRDLQAGASQGCKPFLVKTGKGEQTAKAKKDELPPGTMVFDNLLAVAEYLVPDDPFKHS</sequence>
<dbReference type="NCBIfam" id="TIGR01656">
    <property type="entry name" value="Histidinol-ppas"/>
    <property type="match status" value="1"/>
</dbReference>
<evidence type="ECO:0000256" key="3">
    <source>
        <dbReference type="ARBA" id="ARBA00022723"/>
    </source>
</evidence>
<evidence type="ECO:0000256" key="1">
    <source>
        <dbReference type="ARBA" id="ARBA00004496"/>
    </source>
</evidence>
<dbReference type="Proteomes" id="UP001156664">
    <property type="component" value="Unassembled WGS sequence"/>
</dbReference>
<gene>
    <name evidence="8" type="ORF">GCM10007875_22590</name>
</gene>
<organism evidence="8 9">
    <name type="scientific">Limnobacter litoralis</name>
    <dbReference type="NCBI Taxonomy" id="481366"/>
    <lineage>
        <taxon>Bacteria</taxon>
        <taxon>Pseudomonadati</taxon>
        <taxon>Pseudomonadota</taxon>
        <taxon>Betaproteobacteria</taxon>
        <taxon>Burkholderiales</taxon>
        <taxon>Burkholderiaceae</taxon>
        <taxon>Limnobacter</taxon>
    </lineage>
</organism>
<keyword evidence="3" id="KW-0479">Metal-binding</keyword>
<dbReference type="SUPFAM" id="SSF56784">
    <property type="entry name" value="HAD-like"/>
    <property type="match status" value="1"/>
</dbReference>
<dbReference type="Gene3D" id="3.40.50.1000">
    <property type="entry name" value="HAD superfamily/HAD-like"/>
    <property type="match status" value="1"/>
</dbReference>
<evidence type="ECO:0000313" key="8">
    <source>
        <dbReference type="EMBL" id="GLR27168.1"/>
    </source>
</evidence>
<dbReference type="EC" id="3.1.3.-" evidence="7"/>
<evidence type="ECO:0000256" key="2">
    <source>
        <dbReference type="ARBA" id="ARBA00022490"/>
    </source>
</evidence>
<dbReference type="CDD" id="cd07503">
    <property type="entry name" value="HAD_HisB-N"/>
    <property type="match status" value="1"/>
</dbReference>
<dbReference type="NCBIfam" id="NF006506">
    <property type="entry name" value="PRK08942.1"/>
    <property type="match status" value="1"/>
</dbReference>
<protein>
    <recommendedName>
        <fullName evidence="6 7">D,D-heptose 1,7-bisphosphate phosphatase</fullName>
        <ecNumber evidence="7">3.1.3.-</ecNumber>
    </recommendedName>
</protein>
<keyword evidence="5 7" id="KW-0119">Carbohydrate metabolism</keyword>
<dbReference type="NCBIfam" id="TIGR01662">
    <property type="entry name" value="HAD-SF-IIIA"/>
    <property type="match status" value="1"/>
</dbReference>
<dbReference type="EMBL" id="BSOJ01000028">
    <property type="protein sequence ID" value="GLR27168.1"/>
    <property type="molecule type" value="Genomic_DNA"/>
</dbReference>
<name>A0ABQ5YRB8_9BURK</name>
<keyword evidence="2 7" id="KW-0963">Cytoplasm</keyword>
<comment type="similarity">
    <text evidence="7">Belongs to the gmhB family.</text>
</comment>
<evidence type="ECO:0000256" key="7">
    <source>
        <dbReference type="PIRNR" id="PIRNR004682"/>
    </source>
</evidence>
<dbReference type="PANTHER" id="PTHR42891:SF1">
    <property type="entry name" value="D-GLYCERO-BETA-D-MANNO-HEPTOSE-1,7-BISPHOSPHATE 7-PHOSPHATASE"/>
    <property type="match status" value="1"/>
</dbReference>
<keyword evidence="9" id="KW-1185">Reference proteome</keyword>
<evidence type="ECO:0000256" key="4">
    <source>
        <dbReference type="ARBA" id="ARBA00022801"/>
    </source>
</evidence>
<accession>A0ABQ5YRB8</accession>
<keyword evidence="4 7" id="KW-0378">Hydrolase</keyword>
<dbReference type="InterPro" id="IPR004446">
    <property type="entry name" value="Heptose_bisP_phosphatase"/>
</dbReference>
<dbReference type="InterPro" id="IPR036412">
    <property type="entry name" value="HAD-like_sf"/>
</dbReference>
<dbReference type="InterPro" id="IPR023214">
    <property type="entry name" value="HAD_sf"/>
</dbReference>
<proteinExistence type="inferred from homology"/>
<evidence type="ECO:0000256" key="5">
    <source>
        <dbReference type="ARBA" id="ARBA00023277"/>
    </source>
</evidence>
<dbReference type="PIRSF" id="PIRSF004682">
    <property type="entry name" value="GmhB"/>
    <property type="match status" value="1"/>
</dbReference>
<dbReference type="InterPro" id="IPR006549">
    <property type="entry name" value="HAD-SF_hydro_IIIA"/>
</dbReference>
<evidence type="ECO:0000256" key="6">
    <source>
        <dbReference type="ARBA" id="ARBA00031828"/>
    </source>
</evidence>
<evidence type="ECO:0000313" key="9">
    <source>
        <dbReference type="Proteomes" id="UP001156664"/>
    </source>
</evidence>
<reference evidence="9" key="1">
    <citation type="journal article" date="2019" name="Int. J. Syst. Evol. Microbiol.">
        <title>The Global Catalogue of Microorganisms (GCM) 10K type strain sequencing project: providing services to taxonomists for standard genome sequencing and annotation.</title>
        <authorList>
            <consortium name="The Broad Institute Genomics Platform"/>
            <consortium name="The Broad Institute Genome Sequencing Center for Infectious Disease"/>
            <person name="Wu L."/>
            <person name="Ma J."/>
        </authorList>
    </citation>
    <scope>NUCLEOTIDE SEQUENCE [LARGE SCALE GENOMIC DNA]</scope>
    <source>
        <strain evidence="9">NBRC 105857</strain>
    </source>
</reference>
<dbReference type="InterPro" id="IPR006543">
    <property type="entry name" value="Histidinol-phos"/>
</dbReference>
<dbReference type="RefSeq" id="WP_284281900.1">
    <property type="nucleotide sequence ID" value="NZ_BSOJ01000028.1"/>
</dbReference>
<dbReference type="Pfam" id="PF13242">
    <property type="entry name" value="Hydrolase_like"/>
    <property type="match status" value="1"/>
</dbReference>
<dbReference type="PANTHER" id="PTHR42891">
    <property type="entry name" value="D-GLYCERO-BETA-D-MANNO-HEPTOSE-1,7-BISPHOSPHATE 7-PHOSPHATASE"/>
    <property type="match status" value="1"/>
</dbReference>
<comment type="caution">
    <text evidence="8">The sequence shown here is derived from an EMBL/GenBank/DDBJ whole genome shotgun (WGS) entry which is preliminary data.</text>
</comment>
<comment type="subcellular location">
    <subcellularLocation>
        <location evidence="1 7">Cytoplasm</location>
    </subcellularLocation>
</comment>